<proteinExistence type="inferred from homology"/>
<comment type="caution">
    <text evidence="4">The sequence shown here is derived from an EMBL/GenBank/DDBJ whole genome shotgun (WGS) entry which is preliminary data.</text>
</comment>
<evidence type="ECO:0000256" key="1">
    <source>
        <dbReference type="ARBA" id="ARBA00010243"/>
    </source>
</evidence>
<evidence type="ECO:0000256" key="2">
    <source>
        <dbReference type="ARBA" id="ARBA00023049"/>
    </source>
</evidence>
<dbReference type="EMBL" id="JAFBEB010000020">
    <property type="protein sequence ID" value="MBM7592148.1"/>
    <property type="molecule type" value="Genomic_DNA"/>
</dbReference>
<dbReference type="RefSeq" id="WP_204519841.1">
    <property type="nucleotide sequence ID" value="NZ_BAABIN010000018.1"/>
</dbReference>
<reference evidence="4" key="1">
    <citation type="submission" date="2021-01" db="EMBL/GenBank/DDBJ databases">
        <title>Genomic Encyclopedia of Type Strains, Phase IV (KMG-IV): sequencing the most valuable type-strain genomes for metagenomic binning, comparative biology and taxonomic classification.</title>
        <authorList>
            <person name="Goeker M."/>
        </authorList>
    </citation>
    <scope>NUCLEOTIDE SEQUENCE</scope>
    <source>
        <strain evidence="4">DSM 25523</strain>
    </source>
</reference>
<evidence type="ECO:0000259" key="3">
    <source>
        <dbReference type="Pfam" id="PF04002"/>
    </source>
</evidence>
<keyword evidence="2" id="KW-0378">Hydrolase</keyword>
<dbReference type="GO" id="GO:0008237">
    <property type="term" value="F:metallopeptidase activity"/>
    <property type="evidence" value="ECO:0007669"/>
    <property type="project" value="UniProtKB-KW"/>
</dbReference>
<sequence>MTKRIKNAVNPHILRESDLLTIEALLHHIDHPNQLKRLSLDDLSQIVGSFTEAKQLHATLQLAHLLSNPGWQDTFVIRMPRDAYQYCKEKIKMCGDCQTVLLSLNTKNHITGWTQIESKVMNDIPACQRFIFRQLILRNAASGILVKMQKAGDIHPTPEQITMAKAIAEAAEVCGIPILDVINQTDSDFLSFKERGWI</sequence>
<name>A0A938XX74_9BACL</name>
<feature type="domain" description="RadC-like JAB" evidence="3">
    <location>
        <begin position="78"/>
        <end position="197"/>
    </location>
</feature>
<dbReference type="InterPro" id="IPR025657">
    <property type="entry name" value="RadC_JAB"/>
</dbReference>
<dbReference type="PANTHER" id="PTHR30471:SF3">
    <property type="entry name" value="UPF0758 PROTEIN YEES-RELATED"/>
    <property type="match status" value="1"/>
</dbReference>
<accession>A0A938XX74</accession>
<keyword evidence="5" id="KW-1185">Reference proteome</keyword>
<evidence type="ECO:0000313" key="4">
    <source>
        <dbReference type="EMBL" id="MBM7592148.1"/>
    </source>
</evidence>
<dbReference type="PANTHER" id="PTHR30471">
    <property type="entry name" value="DNA REPAIR PROTEIN RADC"/>
    <property type="match status" value="1"/>
</dbReference>
<organism evidence="4 5">
    <name type="scientific">Brevibacillus fulvus</name>
    <dbReference type="NCBI Taxonomy" id="1125967"/>
    <lineage>
        <taxon>Bacteria</taxon>
        <taxon>Bacillati</taxon>
        <taxon>Bacillota</taxon>
        <taxon>Bacilli</taxon>
        <taxon>Bacillales</taxon>
        <taxon>Paenibacillaceae</taxon>
        <taxon>Brevibacillus</taxon>
    </lineage>
</organism>
<dbReference type="Gene3D" id="3.40.140.10">
    <property type="entry name" value="Cytidine Deaminase, domain 2"/>
    <property type="match status" value="1"/>
</dbReference>
<comment type="similarity">
    <text evidence="1">Belongs to the UPF0758 family.</text>
</comment>
<dbReference type="Proteomes" id="UP000717624">
    <property type="component" value="Unassembled WGS sequence"/>
</dbReference>
<keyword evidence="2" id="KW-0482">Metalloprotease</keyword>
<gene>
    <name evidence="4" type="ORF">JOD01_003804</name>
</gene>
<protein>
    <submittedName>
        <fullName evidence="4">DNA repair protein RadC</fullName>
    </submittedName>
</protein>
<evidence type="ECO:0000313" key="5">
    <source>
        <dbReference type="Proteomes" id="UP000717624"/>
    </source>
</evidence>
<keyword evidence="2" id="KW-0645">Protease</keyword>
<dbReference type="AlphaFoldDB" id="A0A938XX74"/>
<dbReference type="Pfam" id="PF04002">
    <property type="entry name" value="RadC"/>
    <property type="match status" value="1"/>
</dbReference>
<dbReference type="InterPro" id="IPR001405">
    <property type="entry name" value="UPF0758"/>
</dbReference>